<evidence type="ECO:0000313" key="3">
    <source>
        <dbReference type="Proteomes" id="UP000479190"/>
    </source>
</evidence>
<name>A0A6H5HX73_9HYME</name>
<dbReference type="AlphaFoldDB" id="A0A6H5HX73"/>
<gene>
    <name evidence="2" type="ORF">TBRA_LOCUS1373</name>
</gene>
<evidence type="ECO:0000256" key="1">
    <source>
        <dbReference type="SAM" id="MobiDB-lite"/>
    </source>
</evidence>
<reference evidence="2 3" key="1">
    <citation type="submission" date="2020-02" db="EMBL/GenBank/DDBJ databases">
        <authorList>
            <person name="Ferguson B K."/>
        </authorList>
    </citation>
    <scope>NUCLEOTIDE SEQUENCE [LARGE SCALE GENOMIC DNA]</scope>
</reference>
<dbReference type="Proteomes" id="UP000479190">
    <property type="component" value="Unassembled WGS sequence"/>
</dbReference>
<organism evidence="2 3">
    <name type="scientific">Trichogramma brassicae</name>
    <dbReference type="NCBI Taxonomy" id="86971"/>
    <lineage>
        <taxon>Eukaryota</taxon>
        <taxon>Metazoa</taxon>
        <taxon>Ecdysozoa</taxon>
        <taxon>Arthropoda</taxon>
        <taxon>Hexapoda</taxon>
        <taxon>Insecta</taxon>
        <taxon>Pterygota</taxon>
        <taxon>Neoptera</taxon>
        <taxon>Endopterygota</taxon>
        <taxon>Hymenoptera</taxon>
        <taxon>Apocrita</taxon>
        <taxon>Proctotrupomorpha</taxon>
        <taxon>Chalcidoidea</taxon>
        <taxon>Trichogrammatidae</taxon>
        <taxon>Trichogramma</taxon>
    </lineage>
</organism>
<keyword evidence="3" id="KW-1185">Reference proteome</keyword>
<proteinExistence type="predicted"/>
<sequence length="51" mass="5949">MKSEADFEPHSRRGRRSAGLPRTQQERMMAPAFLKLCEPSNHTHNDDQRLN</sequence>
<accession>A0A6H5HX73</accession>
<feature type="compositionally biased region" description="Basic and acidic residues" evidence="1">
    <location>
        <begin position="1"/>
        <end position="11"/>
    </location>
</feature>
<feature type="non-terminal residue" evidence="2">
    <location>
        <position position="51"/>
    </location>
</feature>
<evidence type="ECO:0000313" key="2">
    <source>
        <dbReference type="EMBL" id="CAB0029334.1"/>
    </source>
</evidence>
<feature type="region of interest" description="Disordered" evidence="1">
    <location>
        <begin position="1"/>
        <end position="30"/>
    </location>
</feature>
<dbReference type="EMBL" id="CADCXV010000303">
    <property type="protein sequence ID" value="CAB0029334.1"/>
    <property type="molecule type" value="Genomic_DNA"/>
</dbReference>
<protein>
    <submittedName>
        <fullName evidence="2">Uncharacterized protein</fullName>
    </submittedName>
</protein>